<keyword evidence="4" id="KW-0540">Nuclease</keyword>
<protein>
    <recommendedName>
        <fullName evidence="1">RNA-directed DNA polymerase</fullName>
        <ecNumber evidence="1">2.7.7.49</ecNumber>
    </recommendedName>
</protein>
<dbReference type="Gene3D" id="3.30.420.10">
    <property type="entry name" value="Ribonuclease H-like superfamily/Ribonuclease H"/>
    <property type="match status" value="1"/>
</dbReference>
<evidence type="ECO:0000313" key="11">
    <source>
        <dbReference type="EMBL" id="JAR88337.1"/>
    </source>
</evidence>
<dbReference type="Pfam" id="PF17917">
    <property type="entry name" value="RT_RNaseH"/>
    <property type="match status" value="1"/>
</dbReference>
<evidence type="ECO:0000256" key="4">
    <source>
        <dbReference type="ARBA" id="ARBA00022722"/>
    </source>
</evidence>
<dbReference type="SUPFAM" id="SSF53098">
    <property type="entry name" value="Ribonuclease H-like"/>
    <property type="match status" value="1"/>
</dbReference>
<feature type="compositionally biased region" description="Basic and acidic residues" evidence="8">
    <location>
        <begin position="886"/>
        <end position="899"/>
    </location>
</feature>
<evidence type="ECO:0000256" key="1">
    <source>
        <dbReference type="ARBA" id="ARBA00012493"/>
    </source>
</evidence>
<dbReference type="InterPro" id="IPR000477">
    <property type="entry name" value="RT_dom"/>
</dbReference>
<dbReference type="CDD" id="cd09274">
    <property type="entry name" value="RNase_HI_RT_Ty3"/>
    <property type="match status" value="1"/>
</dbReference>
<organism evidence="11">
    <name type="scientific">Ixodes ricinus</name>
    <name type="common">Common tick</name>
    <name type="synonym">Acarus ricinus</name>
    <dbReference type="NCBI Taxonomy" id="34613"/>
    <lineage>
        <taxon>Eukaryota</taxon>
        <taxon>Metazoa</taxon>
        <taxon>Ecdysozoa</taxon>
        <taxon>Arthropoda</taxon>
        <taxon>Chelicerata</taxon>
        <taxon>Arachnida</taxon>
        <taxon>Acari</taxon>
        <taxon>Parasitiformes</taxon>
        <taxon>Ixodida</taxon>
        <taxon>Ixodoidea</taxon>
        <taxon>Ixodidae</taxon>
        <taxon>Ixodinae</taxon>
        <taxon>Ixodes</taxon>
    </lineage>
</organism>
<dbReference type="AlphaFoldDB" id="A0A147BC31"/>
<dbReference type="CDD" id="cd01647">
    <property type="entry name" value="RT_LTR"/>
    <property type="match status" value="1"/>
</dbReference>
<reference evidence="11" key="1">
    <citation type="journal article" date="2018" name="PLoS Negl. Trop. Dis.">
        <title>Sialome diversity of ticks revealed by RNAseq of single tick salivary glands.</title>
        <authorList>
            <person name="Perner J."/>
            <person name="Kropackova S."/>
            <person name="Kopacek P."/>
            <person name="Ribeiro J.M."/>
        </authorList>
    </citation>
    <scope>NUCLEOTIDE SEQUENCE</scope>
    <source>
        <strain evidence="11">Siblings of single egg batch collected in Ceske Budejovice</strain>
        <tissue evidence="11">Salivary glands</tissue>
    </source>
</reference>
<dbReference type="InterPro" id="IPR043502">
    <property type="entry name" value="DNA/RNA_pol_sf"/>
</dbReference>
<dbReference type="FunFam" id="3.30.70.270:FF:000020">
    <property type="entry name" value="Transposon Tf2-6 polyprotein-like Protein"/>
    <property type="match status" value="1"/>
</dbReference>
<dbReference type="Pfam" id="PF00078">
    <property type="entry name" value="RVT_1"/>
    <property type="match status" value="1"/>
</dbReference>
<dbReference type="Gene3D" id="1.10.340.70">
    <property type="match status" value="1"/>
</dbReference>
<keyword evidence="7 11" id="KW-0695">RNA-directed DNA polymerase</keyword>
<feature type="non-terminal residue" evidence="11">
    <location>
        <position position="1"/>
    </location>
</feature>
<dbReference type="GO" id="GO:0042575">
    <property type="term" value="C:DNA polymerase complex"/>
    <property type="evidence" value="ECO:0007669"/>
    <property type="project" value="UniProtKB-ARBA"/>
</dbReference>
<dbReference type="GO" id="GO:0004519">
    <property type="term" value="F:endonuclease activity"/>
    <property type="evidence" value="ECO:0007669"/>
    <property type="project" value="UniProtKB-KW"/>
</dbReference>
<keyword evidence="5" id="KW-0255">Endonuclease</keyword>
<dbReference type="Pfam" id="PF17921">
    <property type="entry name" value="Integrase_H2C2"/>
    <property type="match status" value="1"/>
</dbReference>
<keyword evidence="2" id="KW-0808">Transferase</keyword>
<feature type="region of interest" description="Disordered" evidence="8">
    <location>
        <begin position="308"/>
        <end position="352"/>
    </location>
</feature>
<evidence type="ECO:0000256" key="2">
    <source>
        <dbReference type="ARBA" id="ARBA00022679"/>
    </source>
</evidence>
<sequence>SPGLFEPRFMDIVLGDARFNFAMAYMDDVVVFSRSFSEHLVHLRIILGRMRDAGLTINPKKVQLASPKIDLLGFIVDEGTLKPNDEKLRAILDFPRPQDVKSLQRFLGMLGFYRHFIPNCAELARPLNQLLRKGSKYVWQREQEVSFISLTRAIAATASLRLPDLNLPFVVQTDASDYGVGAVLLQEHDGQLRPVAFASRTLTPAERNYSTTEREGVAIMHALHKFDLYLDGAVFTIQTDHNALAWIQRLKQPAGRLARWVLTLQRYAYKIEYRKGTANQVADALSRAPVEADPGELPRATLHPREQACGNAKETGEEERAPGLAPETGSLGAPHAGKKTRGNASGGGKGDTPPCAAVCDATNEQVNAWGTVVSREELYEAQRTDGFCQRVSEKLAGNAADTGNAGARVDREIDSYLLGENNLLLRYIPEMDEHEGDPSPFKIVVPRKLRRKLMRYFHDSALAGHGSGKKTYEKLCRVVTWPGMRREVLRYARSCPACQVAKPRGGKPPGLMQPVISQRPWETVACDIVGPLPRSPRGNQYLLVVTDHFSKWVELFPLRKLVSARIWERLLETFCRYGFPASLITDNASVFTSKVFVDSCRSLNIQHKRTTPYHPQANITERVNRNLKAMLVTLTGKHKDWDVNISELGFATRTTVNRSTGLTPAYLNLGKELTYPLENGFRECGQADPLPISRYALELRGRLGDALRTARENLDAARLEQAAQYDKTHRHLVYAVGDLVLRRTHPLSNAAKGFAASLAHRWEGPYRVAARLSRLTYRLARLDTGEESGSVHVGDLKTYCLRDPDDTDGEAGGTSNAGENPRRYNLRAKRRECIASINHLFSPHRMSATGGARGRPHRSERQTQPWTTERVYYPRSRSRAGLGSWNRRDDNRTPEDFRRVRSGRGGRSSSHPAQPPPAGPKPPEEPKKKMRSAATWTVVSGRGAVGYASHARWRDQYRPSRGANPSEVRPPFRGLTLADRDDDPQAVYTVEEEAALCPVCHVLVVCQEAHTRGKLHTERDQRKKDAAAAAAATEGDIEAALKLLRRERPGLLTPAPVLVPPTAPTPQALELPPLRQSEPLQPAEFIGLSPQPEPVRPAEFIGLSPVDSSATGPGGPITRTPPSPSSMDVDLDSFLAASGSED</sequence>
<dbReference type="InterPro" id="IPR050951">
    <property type="entry name" value="Retrovirus_Pol_polyprotein"/>
</dbReference>
<dbReference type="GO" id="GO:0003676">
    <property type="term" value="F:nucleic acid binding"/>
    <property type="evidence" value="ECO:0007669"/>
    <property type="project" value="InterPro"/>
</dbReference>
<dbReference type="GO" id="GO:0016787">
    <property type="term" value="F:hydrolase activity"/>
    <property type="evidence" value="ECO:0007669"/>
    <property type="project" value="UniProtKB-KW"/>
</dbReference>
<evidence type="ECO:0000256" key="6">
    <source>
        <dbReference type="ARBA" id="ARBA00022801"/>
    </source>
</evidence>
<feature type="region of interest" description="Disordered" evidence="8">
    <location>
        <begin position="844"/>
        <end position="937"/>
    </location>
</feature>
<dbReference type="EMBL" id="GEGO01007067">
    <property type="protein sequence ID" value="JAR88337.1"/>
    <property type="molecule type" value="Transcribed_RNA"/>
</dbReference>
<proteinExistence type="predicted"/>
<dbReference type="PANTHER" id="PTHR37984">
    <property type="entry name" value="PROTEIN CBG26694"/>
    <property type="match status" value="1"/>
</dbReference>
<evidence type="ECO:0000256" key="3">
    <source>
        <dbReference type="ARBA" id="ARBA00022695"/>
    </source>
</evidence>
<feature type="domain" description="Integrase catalytic" evidence="10">
    <location>
        <begin position="516"/>
        <end position="672"/>
    </location>
</feature>
<feature type="domain" description="Reverse transcriptase" evidence="9">
    <location>
        <begin position="1"/>
        <end position="76"/>
    </location>
</feature>
<dbReference type="PROSITE" id="PS50878">
    <property type="entry name" value="RT_POL"/>
    <property type="match status" value="1"/>
</dbReference>
<dbReference type="FunFam" id="1.10.340.70:FF:000001">
    <property type="entry name" value="Retrovirus-related Pol polyprotein from transposon gypsy-like Protein"/>
    <property type="match status" value="1"/>
</dbReference>
<evidence type="ECO:0000256" key="5">
    <source>
        <dbReference type="ARBA" id="ARBA00022759"/>
    </source>
</evidence>
<feature type="region of interest" description="Disordered" evidence="8">
    <location>
        <begin position="956"/>
        <end position="979"/>
    </location>
</feature>
<dbReference type="InterPro" id="IPR043128">
    <property type="entry name" value="Rev_trsase/Diguanyl_cyclase"/>
</dbReference>
<dbReference type="GO" id="GO:0015074">
    <property type="term" value="P:DNA integration"/>
    <property type="evidence" value="ECO:0007669"/>
    <property type="project" value="InterPro"/>
</dbReference>
<dbReference type="Gene3D" id="3.30.70.270">
    <property type="match status" value="2"/>
</dbReference>
<evidence type="ECO:0000256" key="8">
    <source>
        <dbReference type="SAM" id="MobiDB-lite"/>
    </source>
</evidence>
<feature type="region of interest" description="Disordered" evidence="8">
    <location>
        <begin position="804"/>
        <end position="824"/>
    </location>
</feature>
<keyword evidence="6" id="KW-0378">Hydrolase</keyword>
<dbReference type="PANTHER" id="PTHR37984:SF5">
    <property type="entry name" value="PROTEIN NYNRIN-LIKE"/>
    <property type="match status" value="1"/>
</dbReference>
<dbReference type="InterPro" id="IPR041373">
    <property type="entry name" value="RT_RNaseH"/>
</dbReference>
<dbReference type="InterPro" id="IPR041588">
    <property type="entry name" value="Integrase_H2C2"/>
</dbReference>
<evidence type="ECO:0000259" key="10">
    <source>
        <dbReference type="PROSITE" id="PS50994"/>
    </source>
</evidence>
<dbReference type="EC" id="2.7.7.49" evidence="1"/>
<dbReference type="FunFam" id="3.30.420.10:FF:000032">
    <property type="entry name" value="Retrovirus-related Pol polyprotein from transposon 297-like Protein"/>
    <property type="match status" value="1"/>
</dbReference>
<dbReference type="GO" id="GO:0003964">
    <property type="term" value="F:RNA-directed DNA polymerase activity"/>
    <property type="evidence" value="ECO:0007669"/>
    <property type="project" value="UniProtKB-KW"/>
</dbReference>
<dbReference type="FunFam" id="3.10.20.370:FF:000001">
    <property type="entry name" value="Retrovirus-related Pol polyprotein from transposon 17.6-like protein"/>
    <property type="match status" value="1"/>
</dbReference>
<dbReference type="InterPro" id="IPR001584">
    <property type="entry name" value="Integrase_cat-core"/>
</dbReference>
<dbReference type="Pfam" id="PF00665">
    <property type="entry name" value="rve"/>
    <property type="match status" value="1"/>
</dbReference>
<dbReference type="SUPFAM" id="SSF56672">
    <property type="entry name" value="DNA/RNA polymerases"/>
    <property type="match status" value="1"/>
</dbReference>
<dbReference type="PROSITE" id="PS50994">
    <property type="entry name" value="INTEGRASE"/>
    <property type="match status" value="1"/>
</dbReference>
<feature type="region of interest" description="Disordered" evidence="8">
    <location>
        <begin position="1084"/>
        <end position="1130"/>
    </location>
</feature>
<name>A0A147BC31_IXORI</name>
<accession>A0A147BC31</accession>
<dbReference type="InterPro" id="IPR012337">
    <property type="entry name" value="RNaseH-like_sf"/>
</dbReference>
<evidence type="ECO:0000259" key="9">
    <source>
        <dbReference type="PROSITE" id="PS50878"/>
    </source>
</evidence>
<keyword evidence="3" id="KW-0548">Nucleotidyltransferase</keyword>
<evidence type="ECO:0000256" key="7">
    <source>
        <dbReference type="ARBA" id="ARBA00022918"/>
    </source>
</evidence>
<dbReference type="InterPro" id="IPR036397">
    <property type="entry name" value="RNaseH_sf"/>
</dbReference>